<proteinExistence type="predicted"/>
<name>A0A7W9V0L1_9ACTN</name>
<dbReference type="InterPro" id="IPR016181">
    <property type="entry name" value="Acyl_CoA_acyltransferase"/>
</dbReference>
<evidence type="ECO:0000313" key="2">
    <source>
        <dbReference type="EMBL" id="MBB5937982.1"/>
    </source>
</evidence>
<dbReference type="PANTHER" id="PTHR43610">
    <property type="entry name" value="BLL6696 PROTEIN"/>
    <property type="match status" value="1"/>
</dbReference>
<dbReference type="AlphaFoldDB" id="A0A7W9V0L1"/>
<comment type="caution">
    <text evidence="2">The sequence shown here is derived from an EMBL/GenBank/DDBJ whole genome shotgun (WGS) entry which is preliminary data.</text>
</comment>
<evidence type="ECO:0000259" key="1">
    <source>
        <dbReference type="PROSITE" id="PS51186"/>
    </source>
</evidence>
<dbReference type="Pfam" id="PF13302">
    <property type="entry name" value="Acetyltransf_3"/>
    <property type="match status" value="1"/>
</dbReference>
<dbReference type="Proteomes" id="UP000588098">
    <property type="component" value="Unassembled WGS sequence"/>
</dbReference>
<protein>
    <submittedName>
        <fullName evidence="2">RimJ/RimL family protein N-acetyltransferase</fullName>
    </submittedName>
</protein>
<reference evidence="2 3" key="1">
    <citation type="submission" date="2020-08" db="EMBL/GenBank/DDBJ databases">
        <title>Genomic Encyclopedia of Type Strains, Phase III (KMG-III): the genomes of soil and plant-associated and newly described type strains.</title>
        <authorList>
            <person name="Whitman W."/>
        </authorList>
    </citation>
    <scope>NUCLEOTIDE SEQUENCE [LARGE SCALE GENOMIC DNA]</scope>
    <source>
        <strain evidence="2 3">CECT 8305</strain>
    </source>
</reference>
<sequence length="203" mass="22962">MNPVPTVLEGRAVRLEPLTLDHVPDLFRAGGDDDEVWRWLSSPTPRTEDELRRIVGAQLADEWKEAILFAAVLPDTGRAVGQTSYLDISVRDERLEIGGTWYGREVWRTAVNTEAKLLLLTHAFEELGMSRVQWKTHHLNVRSQQAIARLGAHHEGVLRHHIRMPDGTWRNSVYYSMLADEWPGAKERLRARLASGAARSVAA</sequence>
<organism evidence="2 3">
    <name type="scientific">Streptomyces zagrosensis</name>
    <dbReference type="NCBI Taxonomy" id="1042984"/>
    <lineage>
        <taxon>Bacteria</taxon>
        <taxon>Bacillati</taxon>
        <taxon>Actinomycetota</taxon>
        <taxon>Actinomycetes</taxon>
        <taxon>Kitasatosporales</taxon>
        <taxon>Streptomycetaceae</taxon>
        <taxon>Streptomyces</taxon>
    </lineage>
</organism>
<dbReference type="PANTHER" id="PTHR43610:SF1">
    <property type="entry name" value="N-ACETYLTRANSFERASE DOMAIN-CONTAINING PROTEIN"/>
    <property type="match status" value="1"/>
</dbReference>
<keyword evidence="3" id="KW-1185">Reference proteome</keyword>
<dbReference type="PROSITE" id="PS51186">
    <property type="entry name" value="GNAT"/>
    <property type="match status" value="1"/>
</dbReference>
<dbReference type="InterPro" id="IPR000182">
    <property type="entry name" value="GNAT_dom"/>
</dbReference>
<accession>A0A7W9V0L1</accession>
<dbReference type="SUPFAM" id="SSF55729">
    <property type="entry name" value="Acyl-CoA N-acyltransferases (Nat)"/>
    <property type="match status" value="1"/>
</dbReference>
<gene>
    <name evidence="2" type="ORF">FHS42_005066</name>
</gene>
<feature type="domain" description="N-acetyltransferase" evidence="1">
    <location>
        <begin position="21"/>
        <end position="180"/>
    </location>
</feature>
<dbReference type="EMBL" id="JACHJL010000014">
    <property type="protein sequence ID" value="MBB5937982.1"/>
    <property type="molecule type" value="Genomic_DNA"/>
</dbReference>
<keyword evidence="2" id="KW-0808">Transferase</keyword>
<dbReference type="GO" id="GO:0016747">
    <property type="term" value="F:acyltransferase activity, transferring groups other than amino-acyl groups"/>
    <property type="evidence" value="ECO:0007669"/>
    <property type="project" value="InterPro"/>
</dbReference>
<dbReference type="Gene3D" id="3.40.630.30">
    <property type="match status" value="1"/>
</dbReference>
<evidence type="ECO:0000313" key="3">
    <source>
        <dbReference type="Proteomes" id="UP000588098"/>
    </source>
</evidence>